<dbReference type="SUPFAM" id="SSF50129">
    <property type="entry name" value="GroES-like"/>
    <property type="match status" value="1"/>
</dbReference>
<dbReference type="PANTHER" id="PTHR43482">
    <property type="entry name" value="PROTEIN AST1-RELATED"/>
    <property type="match status" value="1"/>
</dbReference>
<dbReference type="EMBL" id="CP000082">
    <property type="protein sequence ID" value="AAZ17955.1"/>
    <property type="molecule type" value="Genomic_DNA"/>
</dbReference>
<dbReference type="Gene3D" id="3.40.50.720">
    <property type="entry name" value="NAD(P)-binding Rossmann-like Domain"/>
    <property type="match status" value="1"/>
</dbReference>
<dbReference type="InterPro" id="IPR013154">
    <property type="entry name" value="ADH-like_N"/>
</dbReference>
<gene>
    <name evidence="2" type="ordered locus">Psyc_0081</name>
</gene>
<dbReference type="InterPro" id="IPR036291">
    <property type="entry name" value="NAD(P)-bd_dom_sf"/>
</dbReference>
<dbReference type="InterPro" id="IPR011032">
    <property type="entry name" value="GroES-like_sf"/>
</dbReference>
<organism evidence="2 3">
    <name type="scientific">Psychrobacter arcticus (strain DSM 17307 / VKM B-2377 / 273-4)</name>
    <dbReference type="NCBI Taxonomy" id="259536"/>
    <lineage>
        <taxon>Bacteria</taxon>
        <taxon>Pseudomonadati</taxon>
        <taxon>Pseudomonadota</taxon>
        <taxon>Gammaproteobacteria</taxon>
        <taxon>Moraxellales</taxon>
        <taxon>Moraxellaceae</taxon>
        <taxon>Psychrobacter</taxon>
    </lineage>
</organism>
<evidence type="ECO:0000313" key="3">
    <source>
        <dbReference type="Proteomes" id="UP000000546"/>
    </source>
</evidence>
<dbReference type="AlphaFoldDB" id="Q4FVK3"/>
<proteinExistence type="predicted"/>
<feature type="domain" description="Enoyl reductase (ER)" evidence="1">
    <location>
        <begin position="20"/>
        <end position="329"/>
    </location>
</feature>
<dbReference type="InterPro" id="IPR020843">
    <property type="entry name" value="ER"/>
</dbReference>
<dbReference type="SUPFAM" id="SSF51735">
    <property type="entry name" value="NAD(P)-binding Rossmann-fold domains"/>
    <property type="match status" value="1"/>
</dbReference>
<dbReference type="Gene3D" id="3.90.180.10">
    <property type="entry name" value="Medium-chain alcohol dehydrogenases, catalytic domain"/>
    <property type="match status" value="1"/>
</dbReference>
<dbReference type="InterPro" id="IPR052585">
    <property type="entry name" value="Lipid_raft_assoc_Zn_ADH"/>
</dbReference>
<protein>
    <recommendedName>
        <fullName evidence="1">Enoyl reductase (ER) domain-containing protein</fullName>
    </recommendedName>
</protein>
<keyword evidence="2" id="KW-0560">Oxidoreductase</keyword>
<dbReference type="Proteomes" id="UP000000546">
    <property type="component" value="Chromosome"/>
</dbReference>
<reference evidence="2 3" key="1">
    <citation type="journal article" date="2010" name="Appl. Environ. Microbiol.">
        <title>The genome sequence of Psychrobacter arcticus 273-4, a psychroactive Siberian permafrost bacterium, reveals mechanisms for adaptation to low-temperature growth.</title>
        <authorList>
            <person name="Ayala-del-Rio H.L."/>
            <person name="Chain P.S."/>
            <person name="Grzymski J.J."/>
            <person name="Ponder M.A."/>
            <person name="Ivanova N."/>
            <person name="Bergholz P.W."/>
            <person name="Di Bartolo G."/>
            <person name="Hauser L."/>
            <person name="Land M."/>
            <person name="Bakermans C."/>
            <person name="Rodrigues D."/>
            <person name="Klappenbach J."/>
            <person name="Zarka D."/>
            <person name="Larimer F."/>
            <person name="Richardson P."/>
            <person name="Murray A."/>
            <person name="Thomashow M."/>
            <person name="Tiedje J.M."/>
        </authorList>
    </citation>
    <scope>NUCLEOTIDE SEQUENCE [LARGE SCALE GENOMIC DNA]</scope>
    <source>
        <strain evidence="3">DSM 17307 / VKM B-2377 / 273-4</strain>
    </source>
</reference>
<dbReference type="PANTHER" id="PTHR43482:SF1">
    <property type="entry name" value="PROTEIN AST1-RELATED"/>
    <property type="match status" value="1"/>
</dbReference>
<dbReference type="HOGENOM" id="CLU_026673_3_3_6"/>
<evidence type="ECO:0000259" key="1">
    <source>
        <dbReference type="SMART" id="SM00829"/>
    </source>
</evidence>
<dbReference type="eggNOG" id="COG0604">
    <property type="taxonomic scope" value="Bacteria"/>
</dbReference>
<dbReference type="STRING" id="259536.Psyc_0081"/>
<keyword evidence="3" id="KW-1185">Reference proteome</keyword>
<sequence length="332" mass="36089">MMSDKQIPKTQHAVLICEFGAPEVMTYQDDVAVPELTDDQVLVKIAYAGINPVDYKTRQGKGWGAANIKKDKFDHNQPAILGFDMSGTVVKSRSTDFVVGDKVAALTFNGGCYAEYVAVDAKMLARVPKTVTLEQAGALPCIGQTALQFVEFADIKEGEHVVMNAPAGGVGHLLIQLLIDKVAKNNVKVTLICSAEKYEKLDSLIDTSQLAGWIDYTKDETFPELQADVLLDLVGDEAGVRALNVVKDSGRVYVLPTIWVDKLKEAGSQKNLSVEGYAAQRNGEDMARVLQLVADGQLTLRLQKTYPLAEVIAAHHELQKGDAFGKLVLKVS</sequence>
<dbReference type="CDD" id="cd05289">
    <property type="entry name" value="MDR_like_2"/>
    <property type="match status" value="1"/>
</dbReference>
<dbReference type="Pfam" id="PF08240">
    <property type="entry name" value="ADH_N"/>
    <property type="match status" value="1"/>
</dbReference>
<name>Q4FVK3_PSYA2</name>
<accession>Q4FVK3</accession>
<dbReference type="Pfam" id="PF13602">
    <property type="entry name" value="ADH_zinc_N_2"/>
    <property type="match status" value="1"/>
</dbReference>
<evidence type="ECO:0000313" key="2">
    <source>
        <dbReference type="EMBL" id="AAZ17955.1"/>
    </source>
</evidence>
<dbReference type="GO" id="GO:0016491">
    <property type="term" value="F:oxidoreductase activity"/>
    <property type="evidence" value="ECO:0007669"/>
    <property type="project" value="UniProtKB-KW"/>
</dbReference>
<dbReference type="SMART" id="SM00829">
    <property type="entry name" value="PKS_ER"/>
    <property type="match status" value="1"/>
</dbReference>
<dbReference type="KEGG" id="par:Psyc_0081"/>